<dbReference type="SUPFAM" id="SSF49764">
    <property type="entry name" value="HSP20-like chaperones"/>
    <property type="match status" value="1"/>
</dbReference>
<dbReference type="InterPro" id="IPR002068">
    <property type="entry name" value="A-crystallin/Hsp20_dom"/>
</dbReference>
<feature type="region of interest" description="Disordered" evidence="4">
    <location>
        <begin position="162"/>
        <end position="189"/>
    </location>
</feature>
<dbReference type="AlphaFoldDB" id="A0A0K8R904"/>
<dbReference type="Pfam" id="PF00011">
    <property type="entry name" value="HSP20"/>
    <property type="match status" value="1"/>
</dbReference>
<dbReference type="Gene3D" id="2.60.40.790">
    <property type="match status" value="1"/>
</dbReference>
<evidence type="ECO:0000259" key="5">
    <source>
        <dbReference type="PROSITE" id="PS01031"/>
    </source>
</evidence>
<protein>
    <submittedName>
        <fullName evidence="6">Putative secreted salivary gland peptide</fullName>
    </submittedName>
</protein>
<evidence type="ECO:0000256" key="3">
    <source>
        <dbReference type="RuleBase" id="RU003616"/>
    </source>
</evidence>
<dbReference type="GO" id="GO:0051082">
    <property type="term" value="F:unfolded protein binding"/>
    <property type="evidence" value="ECO:0007669"/>
    <property type="project" value="TreeGrafter"/>
</dbReference>
<dbReference type="PANTHER" id="PTHR45640">
    <property type="entry name" value="HEAT SHOCK PROTEIN HSP-12.2-RELATED"/>
    <property type="match status" value="1"/>
</dbReference>
<dbReference type="PRINTS" id="PR00299">
    <property type="entry name" value="ACRYSTALLIN"/>
</dbReference>
<accession>A0A0K8R904</accession>
<keyword evidence="1" id="KW-0346">Stress response</keyword>
<dbReference type="GO" id="GO:0005634">
    <property type="term" value="C:nucleus"/>
    <property type="evidence" value="ECO:0007669"/>
    <property type="project" value="TreeGrafter"/>
</dbReference>
<dbReference type="GO" id="GO:0042026">
    <property type="term" value="P:protein refolding"/>
    <property type="evidence" value="ECO:0007669"/>
    <property type="project" value="TreeGrafter"/>
</dbReference>
<reference evidence="6" key="1">
    <citation type="submission" date="2012-12" db="EMBL/GenBank/DDBJ databases">
        <title>Identification and characterization of a phenylalanine ammonia-lyase gene family in Isatis indigotica Fort.</title>
        <authorList>
            <person name="Liu Q."/>
            <person name="Chen J."/>
            <person name="Zhou X."/>
            <person name="Di P."/>
            <person name="Xiao Y."/>
            <person name="Xuan H."/>
            <person name="Zhang L."/>
            <person name="Chen W."/>
        </authorList>
    </citation>
    <scope>NUCLEOTIDE SEQUENCE</scope>
    <source>
        <tissue evidence="6">Salivary gland</tissue>
    </source>
</reference>
<organism evidence="6">
    <name type="scientific">Ixodes ricinus</name>
    <name type="common">Common tick</name>
    <name type="synonym">Acarus ricinus</name>
    <dbReference type="NCBI Taxonomy" id="34613"/>
    <lineage>
        <taxon>Eukaryota</taxon>
        <taxon>Metazoa</taxon>
        <taxon>Ecdysozoa</taxon>
        <taxon>Arthropoda</taxon>
        <taxon>Chelicerata</taxon>
        <taxon>Arachnida</taxon>
        <taxon>Acari</taxon>
        <taxon>Parasitiformes</taxon>
        <taxon>Ixodida</taxon>
        <taxon>Ixodoidea</taxon>
        <taxon>Ixodidae</taxon>
        <taxon>Ixodinae</taxon>
        <taxon>Ixodes</taxon>
    </lineage>
</organism>
<name>A0A0K8R904_IXORI</name>
<proteinExistence type="evidence at transcript level"/>
<comment type="similarity">
    <text evidence="2 3">Belongs to the small heat shock protein (HSP20) family.</text>
</comment>
<evidence type="ECO:0000256" key="2">
    <source>
        <dbReference type="PROSITE-ProRule" id="PRU00285"/>
    </source>
</evidence>
<dbReference type="InterPro" id="IPR008978">
    <property type="entry name" value="HSP20-like_chaperone"/>
</dbReference>
<evidence type="ECO:0000313" key="6">
    <source>
        <dbReference type="EMBL" id="JAA67566.1"/>
    </source>
</evidence>
<dbReference type="CDD" id="cd06526">
    <property type="entry name" value="metazoan_ACD"/>
    <property type="match status" value="1"/>
</dbReference>
<dbReference type="PROSITE" id="PS01031">
    <property type="entry name" value="SHSP"/>
    <property type="match status" value="1"/>
</dbReference>
<evidence type="ECO:0000256" key="4">
    <source>
        <dbReference type="SAM" id="MobiDB-lite"/>
    </source>
</evidence>
<dbReference type="GO" id="GO:0009408">
    <property type="term" value="P:response to heat"/>
    <property type="evidence" value="ECO:0007669"/>
    <property type="project" value="TreeGrafter"/>
</dbReference>
<dbReference type="EMBL" id="GADI01006242">
    <property type="protein sequence ID" value="JAA67566.1"/>
    <property type="molecule type" value="mRNA"/>
</dbReference>
<dbReference type="PANTHER" id="PTHR45640:SF13">
    <property type="entry name" value="HEAT SHOCK PROTEIN 22-RELATED"/>
    <property type="match status" value="1"/>
</dbReference>
<evidence type="ECO:0000256" key="1">
    <source>
        <dbReference type="ARBA" id="ARBA00023016"/>
    </source>
</evidence>
<dbReference type="GO" id="GO:0005737">
    <property type="term" value="C:cytoplasm"/>
    <property type="evidence" value="ECO:0007669"/>
    <property type="project" value="TreeGrafter"/>
</dbReference>
<dbReference type="InterPro" id="IPR001436">
    <property type="entry name" value="Alpha-crystallin/sHSP_animal"/>
</dbReference>
<sequence>MMANVCARTTPLARRVLLGSSSDDDSFWRRYPVPRSVSDVFNEFDHQLRSMERDMSRAFRDLDSHGYFGPTFRWLRTRDVPVETGTADKFQLQLDVAQFKPEDVKVSLSGNQLTVRARAETKEGDSSYVREFSHSVTLPEDVDPDTVRSVLQADGSLSIEAPRLRLEQAREPKEVPIERADPDKQASQK</sequence>
<feature type="domain" description="SHSP" evidence="5">
    <location>
        <begin position="71"/>
        <end position="178"/>
    </location>
</feature>